<evidence type="ECO:0000259" key="8">
    <source>
        <dbReference type="Pfam" id="PF10256"/>
    </source>
</evidence>
<dbReference type="GO" id="GO:0031211">
    <property type="term" value="C:endoplasmic reticulum palmitoyltransferase complex"/>
    <property type="evidence" value="ECO:0007669"/>
    <property type="project" value="TreeGrafter"/>
</dbReference>
<feature type="compositionally biased region" description="Polar residues" evidence="7">
    <location>
        <begin position="91"/>
        <end position="106"/>
    </location>
</feature>
<feature type="region of interest" description="Disordered" evidence="7">
    <location>
        <begin position="171"/>
        <end position="219"/>
    </location>
</feature>
<dbReference type="OrthoDB" id="2190159at2759"/>
<feature type="domain" description="Golgin subfamily A member 7/ERF4" evidence="8">
    <location>
        <begin position="268"/>
        <end position="345"/>
    </location>
</feature>
<organism evidence="9 10">
    <name type="scientific">Ambispora leptoticha</name>
    <dbReference type="NCBI Taxonomy" id="144679"/>
    <lineage>
        <taxon>Eukaryota</taxon>
        <taxon>Fungi</taxon>
        <taxon>Fungi incertae sedis</taxon>
        <taxon>Mucoromycota</taxon>
        <taxon>Glomeromycotina</taxon>
        <taxon>Glomeromycetes</taxon>
        <taxon>Archaeosporales</taxon>
        <taxon>Ambisporaceae</taxon>
        <taxon>Ambispora</taxon>
    </lineage>
</organism>
<evidence type="ECO:0000256" key="2">
    <source>
        <dbReference type="ARBA" id="ARBA00007732"/>
    </source>
</evidence>
<evidence type="ECO:0000256" key="5">
    <source>
        <dbReference type="ARBA" id="ARBA00022824"/>
    </source>
</evidence>
<name>A0A9N9FHG1_9GLOM</name>
<evidence type="ECO:0000256" key="3">
    <source>
        <dbReference type="ARBA" id="ARBA00011396"/>
    </source>
</evidence>
<dbReference type="Proteomes" id="UP000789508">
    <property type="component" value="Unassembled WGS sequence"/>
</dbReference>
<reference evidence="9" key="1">
    <citation type="submission" date="2021-06" db="EMBL/GenBank/DDBJ databases">
        <authorList>
            <person name="Kallberg Y."/>
            <person name="Tangrot J."/>
            <person name="Rosling A."/>
        </authorList>
    </citation>
    <scope>NUCLEOTIDE SEQUENCE</scope>
    <source>
        <strain evidence="9">FL130A</strain>
    </source>
</reference>
<dbReference type="GO" id="GO:0005789">
    <property type="term" value="C:endoplasmic reticulum membrane"/>
    <property type="evidence" value="ECO:0007669"/>
    <property type="project" value="UniProtKB-SubCell"/>
</dbReference>
<keyword evidence="10" id="KW-1185">Reference proteome</keyword>
<evidence type="ECO:0000256" key="6">
    <source>
        <dbReference type="ARBA" id="ARBA00023136"/>
    </source>
</evidence>
<comment type="subunit">
    <text evidence="3">Interacts with ERF2.</text>
</comment>
<dbReference type="EMBL" id="CAJVPS010001396">
    <property type="protein sequence ID" value="CAG8536452.1"/>
    <property type="molecule type" value="Genomic_DNA"/>
</dbReference>
<evidence type="ECO:0000313" key="9">
    <source>
        <dbReference type="EMBL" id="CAG8536452.1"/>
    </source>
</evidence>
<keyword evidence="6" id="KW-0472">Membrane</keyword>
<protein>
    <recommendedName>
        <fullName evidence="4">Ras modification protein ERF4</fullName>
    </recommendedName>
</protein>
<comment type="caution">
    <text evidence="9">The sequence shown here is derived from an EMBL/GenBank/DDBJ whole genome shotgun (WGS) entry which is preliminary data.</text>
</comment>
<dbReference type="Pfam" id="PF10256">
    <property type="entry name" value="Erf4"/>
    <property type="match status" value="1"/>
</dbReference>
<keyword evidence="5" id="KW-0256">Endoplasmic reticulum</keyword>
<dbReference type="InterPro" id="IPR051371">
    <property type="entry name" value="Ras_palmitoyltransferase"/>
</dbReference>
<feature type="region of interest" description="Disordered" evidence="7">
    <location>
        <begin position="238"/>
        <end position="262"/>
    </location>
</feature>
<feature type="compositionally biased region" description="Polar residues" evidence="7">
    <location>
        <begin position="171"/>
        <end position="211"/>
    </location>
</feature>
<accession>A0A9N9FHG1</accession>
<comment type="subcellular location">
    <subcellularLocation>
        <location evidence="1">Endoplasmic reticulum membrane</location>
        <topology evidence="1">Peripheral membrane protein</topology>
    </subcellularLocation>
</comment>
<dbReference type="InterPro" id="IPR019383">
    <property type="entry name" value="Golgin_A_7/ERF4"/>
</dbReference>
<evidence type="ECO:0000256" key="7">
    <source>
        <dbReference type="SAM" id="MobiDB-lite"/>
    </source>
</evidence>
<evidence type="ECO:0000256" key="4">
    <source>
        <dbReference type="ARBA" id="ARBA00018463"/>
    </source>
</evidence>
<feature type="compositionally biased region" description="Polar residues" evidence="7">
    <location>
        <begin position="116"/>
        <end position="125"/>
    </location>
</feature>
<sequence length="356" mass="39806">MDNSVGHLPKESIKPKNEIQITTDRRKFATIFPLGVDHSANDDVIAVDKRELGKNSEERQQTETVTIIEDGSWSTNKGNFRIAVAKGDTNYSNTAEESKGNSNSSVPKAKEKQETDNVTYQDKGNNINTTTTISFDIKYTSTKPREDSGAAITTTDTNKLYNKTANILNSSLVTSPSSPYKPTPNMTVNAETHNQHESQPASPNSTNTPYSYSEDPETDSKHISEIAEDGMTTSRLAEVDPSVQGLPTQDTRSSSRSTSAQIPTPKQIIRIDRDYSRGELCQFYTAFPLEIDGRVTPRVFQQTITTLNELLERAHSPKYNWVDNFLACLTLYTSTLCKRPHYDRVNHQTYFFQVGL</sequence>
<dbReference type="AlphaFoldDB" id="A0A9N9FHG1"/>
<feature type="region of interest" description="Disordered" evidence="7">
    <location>
        <begin position="91"/>
        <end position="125"/>
    </location>
</feature>
<evidence type="ECO:0000313" key="10">
    <source>
        <dbReference type="Proteomes" id="UP000789508"/>
    </source>
</evidence>
<dbReference type="PANTHER" id="PTHR13254">
    <property type="entry name" value="GOLGI AUTOANTIGEN, GOLGIN SUBFAMILY A, 7"/>
    <property type="match status" value="1"/>
</dbReference>
<comment type="similarity">
    <text evidence="2">Belongs to the ERF4 family.</text>
</comment>
<dbReference type="GO" id="GO:0006612">
    <property type="term" value="P:protein targeting to membrane"/>
    <property type="evidence" value="ECO:0007669"/>
    <property type="project" value="TreeGrafter"/>
</dbReference>
<evidence type="ECO:0000256" key="1">
    <source>
        <dbReference type="ARBA" id="ARBA00004406"/>
    </source>
</evidence>
<proteinExistence type="inferred from homology"/>
<dbReference type="PANTHER" id="PTHR13254:SF0">
    <property type="entry name" value="GOLGIN SUBFAMILY A MEMBER 7_ERF4 DOMAIN-CONTAINING PROTEIN"/>
    <property type="match status" value="1"/>
</dbReference>
<gene>
    <name evidence="9" type="ORF">ALEPTO_LOCUS5194</name>
</gene>